<keyword evidence="4 9" id="KW-1133">Transmembrane helix</keyword>
<dbReference type="STRING" id="75913.A0A0K0EWW7"/>
<evidence type="ECO:0000256" key="8">
    <source>
        <dbReference type="SAM" id="MobiDB-lite"/>
    </source>
</evidence>
<dbReference type="InterPro" id="IPR036388">
    <property type="entry name" value="WH-like_DNA-bd_sf"/>
</dbReference>
<evidence type="ECO:0000313" key="12">
    <source>
        <dbReference type="Proteomes" id="UP000035680"/>
    </source>
</evidence>
<dbReference type="AlphaFoldDB" id="A0A0K0EWW7"/>
<evidence type="ECO:0000256" key="2">
    <source>
        <dbReference type="ARBA" id="ARBA00008221"/>
    </source>
</evidence>
<feature type="domain" description="Peptidase S74" evidence="11">
    <location>
        <begin position="579"/>
        <end position="678"/>
    </location>
</feature>
<dbReference type="SUPFAM" id="SSF49417">
    <property type="entry name" value="p53-like transcription factors"/>
    <property type="match status" value="1"/>
</dbReference>
<name>A0A0K0EWW7_STRVS</name>
<evidence type="ECO:0000256" key="3">
    <source>
        <dbReference type="ARBA" id="ARBA00022692"/>
    </source>
</evidence>
<dbReference type="Pfam" id="PF05224">
    <property type="entry name" value="NDT80_PhoG"/>
    <property type="match status" value="1"/>
</dbReference>
<comment type="subcellular location">
    <subcellularLocation>
        <location evidence="1">Membrane</location>
        <topology evidence="1">Single-pass membrane protein</topology>
    </subcellularLocation>
</comment>
<evidence type="ECO:0000256" key="7">
    <source>
        <dbReference type="PROSITE-ProRule" id="PRU00850"/>
    </source>
</evidence>
<dbReference type="Pfam" id="PF13887">
    <property type="entry name" value="MYRF_ICA"/>
    <property type="match status" value="1"/>
</dbReference>
<dbReference type="Pfam" id="PF13888">
    <property type="entry name" value="MRF_C2"/>
    <property type="match status" value="1"/>
</dbReference>
<feature type="compositionally biased region" description="Low complexity" evidence="8">
    <location>
        <begin position="111"/>
        <end position="125"/>
    </location>
</feature>
<feature type="region of interest" description="Disordered" evidence="8">
    <location>
        <begin position="242"/>
        <end position="288"/>
    </location>
</feature>
<evidence type="ECO:0000256" key="9">
    <source>
        <dbReference type="SAM" id="Phobius"/>
    </source>
</evidence>
<keyword evidence="6 9" id="KW-0472">Membrane</keyword>
<keyword evidence="5 7" id="KW-0238">DNA-binding</keyword>
<dbReference type="GO" id="GO:0043565">
    <property type="term" value="F:sequence-specific DNA binding"/>
    <property type="evidence" value="ECO:0007669"/>
    <property type="project" value="TreeGrafter"/>
</dbReference>
<dbReference type="Gene3D" id="1.10.10.10">
    <property type="entry name" value="Winged helix-like DNA-binding domain superfamily/Winged helix DNA-binding domain"/>
    <property type="match status" value="1"/>
</dbReference>
<evidence type="ECO:0000259" key="10">
    <source>
        <dbReference type="PROSITE" id="PS51517"/>
    </source>
</evidence>
<dbReference type="PANTHER" id="PTHR13029">
    <property type="match status" value="1"/>
</dbReference>
<feature type="compositionally biased region" description="Polar residues" evidence="8">
    <location>
        <begin position="242"/>
        <end position="252"/>
    </location>
</feature>
<feature type="compositionally biased region" description="Low complexity" evidence="8">
    <location>
        <begin position="253"/>
        <end position="263"/>
    </location>
</feature>
<organism evidence="12 13">
    <name type="scientific">Strongyloides venezuelensis</name>
    <name type="common">Threadworm</name>
    <dbReference type="NCBI Taxonomy" id="75913"/>
    <lineage>
        <taxon>Eukaryota</taxon>
        <taxon>Metazoa</taxon>
        <taxon>Ecdysozoa</taxon>
        <taxon>Nematoda</taxon>
        <taxon>Chromadorea</taxon>
        <taxon>Rhabditida</taxon>
        <taxon>Tylenchina</taxon>
        <taxon>Panagrolaimomorpha</taxon>
        <taxon>Strongyloidoidea</taxon>
        <taxon>Strongyloididae</taxon>
        <taxon>Strongyloides</taxon>
    </lineage>
</organism>
<dbReference type="GO" id="GO:0003700">
    <property type="term" value="F:DNA-binding transcription factor activity"/>
    <property type="evidence" value="ECO:0007669"/>
    <property type="project" value="UniProtKB-UniRule"/>
</dbReference>
<feature type="domain" description="NDT80" evidence="10">
    <location>
        <begin position="263"/>
        <end position="534"/>
    </location>
</feature>
<evidence type="ECO:0000259" key="11">
    <source>
        <dbReference type="PROSITE" id="PS51688"/>
    </source>
</evidence>
<reference evidence="13" key="2">
    <citation type="submission" date="2015-08" db="UniProtKB">
        <authorList>
            <consortium name="WormBaseParasite"/>
        </authorList>
    </citation>
    <scope>IDENTIFICATION</scope>
</reference>
<evidence type="ECO:0000256" key="1">
    <source>
        <dbReference type="ARBA" id="ARBA00004167"/>
    </source>
</evidence>
<dbReference type="GO" id="GO:0045893">
    <property type="term" value="P:positive regulation of DNA-templated transcription"/>
    <property type="evidence" value="ECO:0007669"/>
    <property type="project" value="TreeGrafter"/>
</dbReference>
<dbReference type="PROSITE" id="PS51688">
    <property type="entry name" value="ICA"/>
    <property type="match status" value="1"/>
</dbReference>
<feature type="compositionally biased region" description="Polar residues" evidence="8">
    <location>
        <begin position="76"/>
        <end position="101"/>
    </location>
</feature>
<dbReference type="InterPro" id="IPR024061">
    <property type="entry name" value="NDT80_DNA-bd_dom"/>
</dbReference>
<dbReference type="InterPro" id="IPR008967">
    <property type="entry name" value="p53-like_TF_DNA-bd_sf"/>
</dbReference>
<dbReference type="WBParaSite" id="SVE_0102100.1">
    <property type="protein sequence ID" value="SVE_0102100.1"/>
    <property type="gene ID" value="SVE_0102100"/>
</dbReference>
<dbReference type="InterPro" id="IPR026932">
    <property type="entry name" value="MYRF_ICA"/>
</dbReference>
<protein>
    <submittedName>
        <fullName evidence="13">Myelin regulatory factor (inferred by orthology to a human protein)</fullName>
    </submittedName>
</protein>
<evidence type="ECO:0000313" key="13">
    <source>
        <dbReference type="WBParaSite" id="SVE_0102100.1"/>
    </source>
</evidence>
<dbReference type="InterPro" id="IPR030392">
    <property type="entry name" value="S74_ICA"/>
</dbReference>
<feature type="region of interest" description="Disordered" evidence="8">
    <location>
        <begin position="76"/>
        <end position="140"/>
    </location>
</feature>
<keyword evidence="3 9" id="KW-0812">Transmembrane</keyword>
<feature type="compositionally biased region" description="Polar residues" evidence="8">
    <location>
        <begin position="279"/>
        <end position="288"/>
    </location>
</feature>
<dbReference type="PANTHER" id="PTHR13029:SF18">
    <property type="entry name" value="MYELIN REGULATORY FACTOR HOMOLOG 1"/>
    <property type="match status" value="1"/>
</dbReference>
<accession>A0A0K0EWW7</accession>
<dbReference type="GO" id="GO:0016540">
    <property type="term" value="P:protein autoprocessing"/>
    <property type="evidence" value="ECO:0007669"/>
    <property type="project" value="InterPro"/>
</dbReference>
<feature type="DNA-binding region" description="NDT80" evidence="7">
    <location>
        <begin position="263"/>
        <end position="534"/>
    </location>
</feature>
<dbReference type="GO" id="GO:0005789">
    <property type="term" value="C:endoplasmic reticulum membrane"/>
    <property type="evidence" value="ECO:0007669"/>
    <property type="project" value="TreeGrafter"/>
</dbReference>
<reference evidence="12" key="1">
    <citation type="submission" date="2014-07" db="EMBL/GenBank/DDBJ databases">
        <authorList>
            <person name="Martin A.A"/>
            <person name="De Silva N."/>
        </authorList>
    </citation>
    <scope>NUCLEOTIDE SEQUENCE</scope>
</reference>
<feature type="region of interest" description="Disordered" evidence="8">
    <location>
        <begin position="1"/>
        <end position="20"/>
    </location>
</feature>
<dbReference type="Pfam" id="PF13884">
    <property type="entry name" value="Peptidase_S74"/>
    <property type="match status" value="1"/>
</dbReference>
<dbReference type="InterPro" id="IPR051577">
    <property type="entry name" value="MRF-like"/>
</dbReference>
<feature type="transmembrane region" description="Helical" evidence="9">
    <location>
        <begin position="776"/>
        <end position="801"/>
    </location>
</feature>
<comment type="similarity">
    <text evidence="2">Belongs to the MRF family.</text>
</comment>
<sequence length="1071" mass="121933">MAKSQRLPIREETGFGDPLGDYSDGFNILQFINDNDSQIDSSLDPNRYPSQAHAYHQNTVMNCNQNSYITNNMQRRPVVSNNNPESNGLNSQVMYTGNTRLPDSPPITDISGGNSSGSPSSTSEPPYSPDHYQNYGLVQGTPINNRNQMVVEVPDGMPQMNIPRELVNHQGQILTNRMPQQRINNGQNEYLNNYVIPQNVSLIPSINTMNVNGNRQNCPVNYMMPQQSYIIGDAYGSNNQLSSAEAQSIRSVQQQQMPIQQQPRSDGGPVNKRKRTEPQHSTPTNIKQEVMSNNKGYTMQHANISCTSSPRTPIHNVPHTTQTPGPQLSDDNDENITQRAIRFSKFQEEFWHPLFDENHQPLCLLEVHVVADKGFNYSQVDGCFVNQKKNHFQITVQIEALDAKPPAYVKVNNEYHRIKDFKLAFCGVKFEMPTTEIQIKQSQTDRRPLVHEPVLLEIHERRMTKATVPRLHFSETTMNNHRKNYKPNPEQRYFLLVVKLLAYTEDDQTVLVQAYQSEKVIVRASNPGQFEPPDTDVAWQRHNNTLHFNGNVAIGTEKAVAPLTVNGNIFVSGVINRPSDRRVKEDITEIDTKESLNRLNNLRIVQYKYKDEIADEWGIKEGDRHRVGVIAQELAEVLPLAVKDNGEYLTVDDSQLFYDTVAAAKELCKLTDNLEFKINKVEKFSQHLKKEVKKRDRYASISSSISEISSLCNGGEKSLAVSQYSINTIGTIQNIDDNVKSNNENNKKKRQKRICNNRCRRQPLETTTLVSRIAHISISILVLLMSCCLIAMSILYVMDWYKRSNSHYYRRQNINGTGIYSKNSDIGHLYENVTIHRLMPLPTFQPNAPILFGECNSDFCEEYCLLNKGKYDTVDQQVEELDGVVSLPDDNDIDDYHFSLSKLSTNSGTSTPLYSGVDIFLPTLNISIDSDYCHENSCNFSTGQYDLYIPVSTYMPAINIEVIFRFNNSVFVDNCGPVKYFDHKLCPSGGIGKGHDDFDNITPYSDEFTDNYYVLPIGQYIQSAYRFRVGFTSNACKIADDQRGHSYDEYTLVFYRHWSSLQQKITGLERN</sequence>
<dbReference type="PROSITE" id="PS51517">
    <property type="entry name" value="NDT80"/>
    <property type="match status" value="1"/>
</dbReference>
<evidence type="ECO:0000256" key="5">
    <source>
        <dbReference type="ARBA" id="ARBA00023125"/>
    </source>
</evidence>
<evidence type="ECO:0000256" key="4">
    <source>
        <dbReference type="ARBA" id="ARBA00022989"/>
    </source>
</evidence>
<keyword evidence="12" id="KW-1185">Reference proteome</keyword>
<dbReference type="GO" id="GO:0005634">
    <property type="term" value="C:nucleus"/>
    <property type="evidence" value="ECO:0007669"/>
    <property type="project" value="TreeGrafter"/>
</dbReference>
<dbReference type="InterPro" id="IPR025719">
    <property type="entry name" value="MYRF_C2"/>
</dbReference>
<dbReference type="Proteomes" id="UP000035680">
    <property type="component" value="Unassembled WGS sequence"/>
</dbReference>
<evidence type="ECO:0000256" key="6">
    <source>
        <dbReference type="ARBA" id="ARBA00023136"/>
    </source>
</evidence>
<proteinExistence type="inferred from homology"/>